<evidence type="ECO:0000313" key="2">
    <source>
        <dbReference type="EMBL" id="QIB34522.1"/>
    </source>
</evidence>
<accession>A0A6P1YN89</accession>
<dbReference type="Proteomes" id="UP000464751">
    <property type="component" value="Chromosome"/>
</dbReference>
<feature type="region of interest" description="Disordered" evidence="1">
    <location>
        <begin position="77"/>
        <end position="103"/>
    </location>
</feature>
<dbReference type="KEGG" id="apra:G3A50_12980"/>
<organism evidence="2 3">
    <name type="scientific">Ancylobacter pratisalsi</name>
    <dbReference type="NCBI Taxonomy" id="1745854"/>
    <lineage>
        <taxon>Bacteria</taxon>
        <taxon>Pseudomonadati</taxon>
        <taxon>Pseudomonadota</taxon>
        <taxon>Alphaproteobacteria</taxon>
        <taxon>Hyphomicrobiales</taxon>
        <taxon>Xanthobacteraceae</taxon>
        <taxon>Ancylobacter</taxon>
    </lineage>
</organism>
<keyword evidence="3" id="KW-1185">Reference proteome</keyword>
<evidence type="ECO:0000256" key="1">
    <source>
        <dbReference type="SAM" id="MobiDB-lite"/>
    </source>
</evidence>
<protein>
    <recommendedName>
        <fullName evidence="4">Toprim domain-containing protein</fullName>
    </recommendedName>
</protein>
<evidence type="ECO:0000313" key="3">
    <source>
        <dbReference type="Proteomes" id="UP000464751"/>
    </source>
</evidence>
<name>A0A6P1YN89_9HYPH</name>
<proteinExistence type="predicted"/>
<dbReference type="RefSeq" id="WP_163075665.1">
    <property type="nucleotide sequence ID" value="NZ_CP048630.1"/>
</dbReference>
<dbReference type="EMBL" id="CP048630">
    <property type="protein sequence ID" value="QIB34522.1"/>
    <property type="molecule type" value="Genomic_DNA"/>
</dbReference>
<sequence length="103" mass="11461">MTRRLDFIKFFVGADVVILPDNDQAGREHAEMAARALKPVASRIRIVELPDLPRKGDVTDWLDAGGTVEKLHRLINLPPRSASSPNGDIRRVRFPPLRRAGIG</sequence>
<reference evidence="2 3" key="1">
    <citation type="submission" date="2020-02" db="EMBL/GenBank/DDBJ databases">
        <authorList>
            <person name="Li G."/>
        </authorList>
    </citation>
    <scope>NUCLEOTIDE SEQUENCE [LARGE SCALE GENOMIC DNA]</scope>
    <source>
        <strain evidence="2 3">DSM 102029</strain>
    </source>
</reference>
<evidence type="ECO:0008006" key="4">
    <source>
        <dbReference type="Google" id="ProtNLM"/>
    </source>
</evidence>
<dbReference type="AlphaFoldDB" id="A0A6P1YN89"/>
<dbReference type="Gene3D" id="3.40.1360.10">
    <property type="match status" value="1"/>
</dbReference>
<gene>
    <name evidence="2" type="ORF">G3A50_12980</name>
</gene>